<reference evidence="2" key="1">
    <citation type="submission" date="2016-10" db="EMBL/GenBank/DDBJ databases">
        <authorList>
            <person name="Varghese N."/>
            <person name="Submissions S."/>
        </authorList>
    </citation>
    <scope>NUCLEOTIDE SEQUENCE [LARGE SCALE GENOMIC DNA]</scope>
    <source>
        <strain evidence="2">DSM 3695</strain>
    </source>
</reference>
<dbReference type="EMBL" id="FOJG01000001">
    <property type="protein sequence ID" value="SEW27351.1"/>
    <property type="molecule type" value="Genomic_DNA"/>
</dbReference>
<evidence type="ECO:0000313" key="1">
    <source>
        <dbReference type="EMBL" id="SEW27351.1"/>
    </source>
</evidence>
<proteinExistence type="predicted"/>
<organism evidence="1 2">
    <name type="scientific">Chitinophaga arvensicola</name>
    <dbReference type="NCBI Taxonomy" id="29529"/>
    <lineage>
        <taxon>Bacteria</taxon>
        <taxon>Pseudomonadati</taxon>
        <taxon>Bacteroidota</taxon>
        <taxon>Chitinophagia</taxon>
        <taxon>Chitinophagales</taxon>
        <taxon>Chitinophagaceae</taxon>
        <taxon>Chitinophaga</taxon>
    </lineage>
</organism>
<protein>
    <recommendedName>
        <fullName evidence="3">Restriction endonuclease</fullName>
    </recommendedName>
</protein>
<gene>
    <name evidence="1" type="ORF">SAMN04488122_1520</name>
</gene>
<dbReference type="STRING" id="29529.SAMN04488122_1520"/>
<accession>A0A1I0QJN1</accession>
<sequence>MKKTVFNLETIFSEICTSSTPYEWDENHVSFLLMKELRKLFSRRVISFNSWSKIVDWHSFKNKGKQETNYGDIALIVSVQFTSGEILKGIACIEAKRSYQSGNFESTSIAQLDRIFTKLPYSHLLLYNQNKQSLQQKFPDESTWSSHFWISPINTARQLLTQISPGDNWKILRTSFPFSMFLTARIFWGIDLDFREEILNDILSGENKIIDPSFLGIVNVYYDHQKPINSILTDKWEEI</sequence>
<dbReference type="Proteomes" id="UP000199310">
    <property type="component" value="Unassembled WGS sequence"/>
</dbReference>
<dbReference type="OrthoDB" id="791231at2"/>
<evidence type="ECO:0000313" key="2">
    <source>
        <dbReference type="Proteomes" id="UP000199310"/>
    </source>
</evidence>
<evidence type="ECO:0008006" key="3">
    <source>
        <dbReference type="Google" id="ProtNLM"/>
    </source>
</evidence>
<name>A0A1I0QJN1_9BACT</name>
<dbReference type="RefSeq" id="WP_089892641.1">
    <property type="nucleotide sequence ID" value="NZ_FOJG01000001.1"/>
</dbReference>
<keyword evidence="2" id="KW-1185">Reference proteome</keyword>
<dbReference type="AlphaFoldDB" id="A0A1I0QJN1"/>